<proteinExistence type="predicted"/>
<feature type="domain" description="EF-hand" evidence="4">
    <location>
        <begin position="583"/>
        <end position="611"/>
    </location>
</feature>
<evidence type="ECO:0000256" key="3">
    <source>
        <dbReference type="SAM" id="MobiDB-lite"/>
    </source>
</evidence>
<reference evidence="5" key="1">
    <citation type="submission" date="2022-11" db="EMBL/GenBank/DDBJ databases">
        <authorList>
            <person name="Morgan W.R."/>
            <person name="Tartar A."/>
        </authorList>
    </citation>
    <scope>NUCLEOTIDE SEQUENCE</scope>
    <source>
        <strain evidence="5">ARSEF 373</strain>
    </source>
</reference>
<organism evidence="5 6">
    <name type="scientific">Lagenidium giganteum</name>
    <dbReference type="NCBI Taxonomy" id="4803"/>
    <lineage>
        <taxon>Eukaryota</taxon>
        <taxon>Sar</taxon>
        <taxon>Stramenopiles</taxon>
        <taxon>Oomycota</taxon>
        <taxon>Peronosporomycetes</taxon>
        <taxon>Pythiales</taxon>
        <taxon>Pythiaceae</taxon>
    </lineage>
</organism>
<dbReference type="InterPro" id="IPR050145">
    <property type="entry name" value="Centrin_CML-like"/>
</dbReference>
<dbReference type="EMBL" id="DAKRPA010000028">
    <property type="protein sequence ID" value="DBA02665.1"/>
    <property type="molecule type" value="Genomic_DNA"/>
</dbReference>
<keyword evidence="2" id="KW-0106">Calcium</keyword>
<evidence type="ECO:0000313" key="5">
    <source>
        <dbReference type="EMBL" id="DBA02665.1"/>
    </source>
</evidence>
<keyword evidence="6" id="KW-1185">Reference proteome</keyword>
<dbReference type="Pfam" id="PF13815">
    <property type="entry name" value="Dzip-like_N"/>
    <property type="match status" value="1"/>
</dbReference>
<dbReference type="CDD" id="cd00051">
    <property type="entry name" value="EFh"/>
    <property type="match status" value="1"/>
</dbReference>
<feature type="domain" description="EF-hand" evidence="4">
    <location>
        <begin position="879"/>
        <end position="914"/>
    </location>
</feature>
<comment type="caution">
    <text evidence="5">The sequence shown here is derived from an EMBL/GenBank/DDBJ whole genome shotgun (WGS) entry which is preliminary data.</text>
</comment>
<feature type="region of interest" description="Disordered" evidence="3">
    <location>
        <begin position="1281"/>
        <end position="1309"/>
    </location>
</feature>
<feature type="compositionally biased region" description="Polar residues" evidence="3">
    <location>
        <begin position="1290"/>
        <end position="1300"/>
    </location>
</feature>
<feature type="region of interest" description="Disordered" evidence="3">
    <location>
        <begin position="647"/>
        <end position="707"/>
    </location>
</feature>
<dbReference type="InterPro" id="IPR002048">
    <property type="entry name" value="EF_hand_dom"/>
</dbReference>
<evidence type="ECO:0000256" key="2">
    <source>
        <dbReference type="ARBA" id="ARBA00022837"/>
    </source>
</evidence>
<dbReference type="SUPFAM" id="SSF47473">
    <property type="entry name" value="EF-hand"/>
    <property type="match status" value="3"/>
</dbReference>
<evidence type="ECO:0000259" key="4">
    <source>
        <dbReference type="PROSITE" id="PS50222"/>
    </source>
</evidence>
<feature type="compositionally biased region" description="Acidic residues" evidence="3">
    <location>
        <begin position="692"/>
        <end position="703"/>
    </location>
</feature>
<evidence type="ECO:0000256" key="1">
    <source>
        <dbReference type="ARBA" id="ARBA00022737"/>
    </source>
</evidence>
<sequence length="1343" mass="150437">MVALDAACVSTELSVCAVAGLASSHTCPFVRIAYTLEPTPGKSKTNKGSERVPVVVETGAADAVQRDRWTYTARWRTASASGSHVPCSELSSTFWIPAAVSVVDIQVWNEFQDGLNVFLGHAVVRVDDNAAKACRDQEILYPLETTKQHGLVSRLQLSVQLSMKRVYDERVRRVQERKDRRQEELNDNGPSVVDPAFAFTTPHLPIEWNDVVGVNLRHIFVRGDVEQLAMFQDTVLYGDVAREVDAGLDGIVAAPDHVHAFTLCQLSAQYVEHCVRTLAARSDDYREQQHVLQRTKQQLRRKRKQLREQQRSLQKQLRDLSVLADTYQRVLELRGGVASTDTPPQQSEVIGSVDSPSRRRSVSEIDSPKSPTSPPSTSPGYASKKPTFLMTYEERERERQLQKALSKQQRIGEEQQRLQQLRSERLARETETELLATAQQLRERYCARRLQRFVRRRWRQRILAAQSKQHHVAVRIQSVLRRFVCLRRYPDLKEQGRAMRETQGMQQSEQETRVYQRAVLALAADQAAAAARDMLSEIQLDTMTTTSGQPSQRPEVNALVAAWRRLHRIFVLALTTGRLTHAQLFAQLDQRRDGVLDRAELRTGIRLFGVRMARPLTRALVSLVRRKAGLPSLPLQLTLEQFVVGFDLPEERTPTPREGNDDDGDDDGTAPGSARSRSSRRTTPRENGDDDGKNDDEAAEEEAGAQAEAVAQAVTLLRTRILEAATEHLAARGQSQGDYQAFRAALTHVFNEFDTDGNGELDVHELVTCMSAINFHVTPANLSILRECFECDQKSDTVSITEFISFALARPAEGEEELGLLGFRLRAAILSRVRKAHEQTETLDDAVRLVFRAAYPHKAQTTCSRGAFVRVLVGLRLGVSSAQLGRLIARLDQDGDGTISFDELLVWLRLRTNDLPTRRESFHSMVHARRASLTKASCIAKLSRAVLAELAGLPVPSLVGAKTPSVPVLNRKRAFTQLFQRIDDNNSKQIATDELEAFLRDQHIENSKALSSADDTLSLLDVAAWTHTEAPPAIAARVASMTMRVMDLNGNGVVTLDEWLEFLLQDDLLQEEAFVMVDKVRALLRRAIHDDEQELLQWFAGIPGALHERQHVQVRVREFKNAVRQQQGSQVTTTELDQAVRRLDADRSGWITDDELTRWIFPARDLEEVLRVVKQRWQHERRQHANESMDAWALRLYSLFDGDGNGFIAAKEVQAGFAVLRVPLRTEEVQLLIKAFDIDQDGCLSKPEFLSCVYKLFPHEIFAATTTAAAQEQDEASAAYDDDFLGHSPKGSQASGSEPDNSGDESYSEVGSFVSVSLGPSTAVKKPSANIGTTIAEYSEDFD</sequence>
<reference evidence="5" key="2">
    <citation type="journal article" date="2023" name="Microbiol Resour">
        <title>Decontamination and Annotation of the Draft Genome Sequence of the Oomycete Lagenidium giganteum ARSEF 373.</title>
        <authorList>
            <person name="Morgan W.R."/>
            <person name="Tartar A."/>
        </authorList>
    </citation>
    <scope>NUCLEOTIDE SEQUENCE</scope>
    <source>
        <strain evidence="5">ARSEF 373</strain>
    </source>
</reference>
<feature type="domain" description="EF-hand" evidence="4">
    <location>
        <begin position="1131"/>
        <end position="1166"/>
    </location>
</feature>
<evidence type="ECO:0000313" key="6">
    <source>
        <dbReference type="Proteomes" id="UP001146120"/>
    </source>
</evidence>
<feature type="domain" description="EF-hand" evidence="4">
    <location>
        <begin position="741"/>
        <end position="776"/>
    </location>
</feature>
<dbReference type="InterPro" id="IPR018247">
    <property type="entry name" value="EF_Hand_1_Ca_BS"/>
</dbReference>
<gene>
    <name evidence="5" type="ORF">N0F65_010490</name>
</gene>
<name>A0AAV2Z9X0_9STRA</name>
<protein>
    <recommendedName>
        <fullName evidence="4">EF-hand domain-containing protein</fullName>
    </recommendedName>
</protein>
<feature type="domain" description="EF-hand" evidence="4">
    <location>
        <begin position="1188"/>
        <end position="1223"/>
    </location>
</feature>
<dbReference type="Gene3D" id="1.10.238.10">
    <property type="entry name" value="EF-hand"/>
    <property type="match status" value="4"/>
</dbReference>
<dbReference type="InterPro" id="IPR032714">
    <property type="entry name" value="DZIP1_N"/>
</dbReference>
<feature type="compositionally biased region" description="Basic and acidic residues" evidence="3">
    <location>
        <begin position="649"/>
        <end position="659"/>
    </location>
</feature>
<dbReference type="Proteomes" id="UP001146120">
    <property type="component" value="Unassembled WGS sequence"/>
</dbReference>
<feature type="domain" description="EF-hand" evidence="4">
    <location>
        <begin position="1043"/>
        <end position="1069"/>
    </location>
</feature>
<feature type="region of interest" description="Disordered" evidence="3">
    <location>
        <begin position="335"/>
        <end position="385"/>
    </location>
</feature>
<feature type="domain" description="EF-hand" evidence="4">
    <location>
        <begin position="1224"/>
        <end position="1259"/>
    </location>
</feature>
<feature type="region of interest" description="Disordered" evidence="3">
    <location>
        <begin position="285"/>
        <end position="306"/>
    </location>
</feature>
<dbReference type="PROSITE" id="PS50222">
    <property type="entry name" value="EF_HAND_2"/>
    <property type="match status" value="7"/>
</dbReference>
<dbReference type="Pfam" id="PF13499">
    <property type="entry name" value="EF-hand_7"/>
    <property type="match status" value="1"/>
</dbReference>
<dbReference type="PANTHER" id="PTHR23050">
    <property type="entry name" value="CALCIUM BINDING PROTEIN"/>
    <property type="match status" value="1"/>
</dbReference>
<dbReference type="GO" id="GO:0005509">
    <property type="term" value="F:calcium ion binding"/>
    <property type="evidence" value="ECO:0007669"/>
    <property type="project" value="InterPro"/>
</dbReference>
<keyword evidence="1" id="KW-0677">Repeat</keyword>
<dbReference type="InterPro" id="IPR011992">
    <property type="entry name" value="EF-hand-dom_pair"/>
</dbReference>
<feature type="compositionally biased region" description="Polar residues" evidence="3">
    <location>
        <begin position="339"/>
        <end position="349"/>
    </location>
</feature>
<dbReference type="PROSITE" id="PS50096">
    <property type="entry name" value="IQ"/>
    <property type="match status" value="1"/>
</dbReference>
<dbReference type="SMART" id="SM00054">
    <property type="entry name" value="EFh"/>
    <property type="match status" value="8"/>
</dbReference>
<accession>A0AAV2Z9X0</accession>
<dbReference type="PROSITE" id="PS00018">
    <property type="entry name" value="EF_HAND_1"/>
    <property type="match status" value="7"/>
</dbReference>
<dbReference type="Pfam" id="PF13202">
    <property type="entry name" value="EF-hand_5"/>
    <property type="match status" value="3"/>
</dbReference>